<proteinExistence type="predicted"/>
<evidence type="ECO:0000313" key="1">
    <source>
        <dbReference type="Proteomes" id="UP000887576"/>
    </source>
</evidence>
<organism evidence="1 2">
    <name type="scientific">Panagrolaimus sp. JU765</name>
    <dbReference type="NCBI Taxonomy" id="591449"/>
    <lineage>
        <taxon>Eukaryota</taxon>
        <taxon>Metazoa</taxon>
        <taxon>Ecdysozoa</taxon>
        <taxon>Nematoda</taxon>
        <taxon>Chromadorea</taxon>
        <taxon>Rhabditida</taxon>
        <taxon>Tylenchina</taxon>
        <taxon>Panagrolaimomorpha</taxon>
        <taxon>Panagrolaimoidea</taxon>
        <taxon>Panagrolaimidae</taxon>
        <taxon>Panagrolaimus</taxon>
    </lineage>
</organism>
<protein>
    <submittedName>
        <fullName evidence="2">Uncharacterized protein</fullName>
    </submittedName>
</protein>
<reference evidence="2" key="1">
    <citation type="submission" date="2022-11" db="UniProtKB">
        <authorList>
            <consortium name="WormBaseParasite"/>
        </authorList>
    </citation>
    <scope>IDENTIFICATION</scope>
</reference>
<sequence>MSKPGTRLKPNILITGTPGTGKTTIAKSIAQKLDYAYYNVSQIAIENEFIDSYDSNVDSLNLDEDKLLDHLEPALGSKNGGVVVDYHSCEMFPERWFDLVIVLRCNNTILFNRLKSRGYSENKIKGNVECEIFGSLAEEARESYPEDIVKELPNENSDELEANVNTIISWCKKLMK</sequence>
<dbReference type="Proteomes" id="UP000887576">
    <property type="component" value="Unplaced"/>
</dbReference>
<name>A0AC34RBX8_9BILA</name>
<dbReference type="WBParaSite" id="JU765_v2.g5357.t2">
    <property type="protein sequence ID" value="JU765_v2.g5357.t2"/>
    <property type="gene ID" value="JU765_v2.g5357"/>
</dbReference>
<evidence type="ECO:0000313" key="2">
    <source>
        <dbReference type="WBParaSite" id="JU765_v2.g5357.t2"/>
    </source>
</evidence>
<accession>A0AC34RBX8</accession>